<evidence type="ECO:0000313" key="2">
    <source>
        <dbReference type="EMBL" id="OWA52785.1"/>
    </source>
</evidence>
<dbReference type="InterPro" id="IPR052792">
    <property type="entry name" value="Thioredoxin_dom-contain_11"/>
</dbReference>
<keyword evidence="3" id="KW-1185">Reference proteome</keyword>
<dbReference type="Proteomes" id="UP000192578">
    <property type="component" value="Unassembled WGS sequence"/>
</dbReference>
<dbReference type="Gene3D" id="3.40.30.10">
    <property type="entry name" value="Glutaredoxin"/>
    <property type="match status" value="3"/>
</dbReference>
<feature type="domain" description="Thioredoxin" evidence="1">
    <location>
        <begin position="592"/>
        <end position="719"/>
    </location>
</feature>
<evidence type="ECO:0000313" key="3">
    <source>
        <dbReference type="Proteomes" id="UP000192578"/>
    </source>
</evidence>
<dbReference type="EMBL" id="MTYJ01000286">
    <property type="protein sequence ID" value="OWA52785.1"/>
    <property type="molecule type" value="Genomic_DNA"/>
</dbReference>
<organism evidence="2 3">
    <name type="scientific">Hypsibius exemplaris</name>
    <name type="common">Freshwater tardigrade</name>
    <dbReference type="NCBI Taxonomy" id="2072580"/>
    <lineage>
        <taxon>Eukaryota</taxon>
        <taxon>Metazoa</taxon>
        <taxon>Ecdysozoa</taxon>
        <taxon>Tardigrada</taxon>
        <taxon>Eutardigrada</taxon>
        <taxon>Parachela</taxon>
        <taxon>Hypsibioidea</taxon>
        <taxon>Hypsibiidae</taxon>
        <taxon>Hypsibius</taxon>
    </lineage>
</organism>
<dbReference type="PANTHER" id="PTHR46497">
    <property type="entry name" value="THIOREDOXIN DOMAIN-CONTAINING PROTEIN 11"/>
    <property type="match status" value="1"/>
</dbReference>
<dbReference type="SUPFAM" id="SSF52833">
    <property type="entry name" value="Thioredoxin-like"/>
    <property type="match status" value="2"/>
</dbReference>
<dbReference type="InterPro" id="IPR013766">
    <property type="entry name" value="Thioredoxin_domain"/>
</dbReference>
<proteinExistence type="predicted"/>
<gene>
    <name evidence="2" type="ORF">BV898_17227</name>
</gene>
<feature type="domain" description="Thioredoxin" evidence="1">
    <location>
        <begin position="53"/>
        <end position="180"/>
    </location>
</feature>
<protein>
    <submittedName>
        <fullName evidence="2">Thioredoxin domain-containing protein 11</fullName>
    </submittedName>
</protein>
<dbReference type="OrthoDB" id="1910803at2759"/>
<reference evidence="3" key="1">
    <citation type="submission" date="2017-01" db="EMBL/GenBank/DDBJ databases">
        <title>Comparative genomics of anhydrobiosis in the tardigrade Hypsibius dujardini.</title>
        <authorList>
            <person name="Yoshida Y."/>
            <person name="Koutsovoulos G."/>
            <person name="Laetsch D."/>
            <person name="Stevens L."/>
            <person name="Kumar S."/>
            <person name="Horikawa D."/>
            <person name="Ishino K."/>
            <person name="Komine S."/>
            <person name="Tomita M."/>
            <person name="Blaxter M."/>
            <person name="Arakawa K."/>
        </authorList>
    </citation>
    <scope>NUCLEOTIDE SEQUENCE [LARGE SCALE GENOMIC DNA]</scope>
    <source>
        <strain evidence="3">Z151</strain>
    </source>
</reference>
<accession>A0A9X6NEP2</accession>
<dbReference type="Pfam" id="PF00085">
    <property type="entry name" value="Thioredoxin"/>
    <property type="match status" value="1"/>
</dbReference>
<dbReference type="PROSITE" id="PS51352">
    <property type="entry name" value="THIOREDOXIN_2"/>
    <property type="match status" value="2"/>
</dbReference>
<dbReference type="AlphaFoldDB" id="A0A9X6NEP2"/>
<sequence>MCEGQSDAAVSYSPPGAFRFSMQSLRNAAVIVFVCYLIIGQFRRGVSHGPETLSIQSAREPVRFFPRGSGVKDFYTGNTSGLAAATFSNDLTLIFLYAPWCLSSQDARREFEAVARKFRNQAAFVAVNCAYHAGACARHRRPENFPLIGAYLGRSQRLFITYRGVPTALHLEIFIRRLLRPYQMITRKEEFDEFIHTNDVAVVAHIPVVARENRALRVFWNVSTMTLRHDPRGAVGFALLGDNKLSDKVGLTRPDALYIFRGGKEAHIFPQLSRHLDTVIESAILEQARQSPLRWIFPTFHKSFALSEILQNATLIFFTPYQEEPCKLNPLINLIHRISAMYQDCDRSTNFTRLLIADRQARLKKRDPLPFLKERCRELEADFAHSLDRRFRASLSREQSCICLPEMNNDSAFTRDLCWQTTKSPFSLSSVPLAYNMPPVSCHDGCSNGITQNRVFSSCCYRTAVERLDDQRRALAELEACRNPPERLMRRGLDTNSEWPIMTEATAARLDAVHGIRCRTNRTLEFAAIDSTLYPHFLETVGVRGEIFGGQSTMIIADKKESEKFVFDRELDATSIADFIHNYTNNQLVAHRKSVSNAPGKPTTPSLKGQSSVNIGELTAQSFSIMLNSEKDDVVVLYYTPWCTFCKSVHSALYNLAAVFRNVTGLSFQRINIYDNDLPWEHKVTNVPTVQIFPTRRKRDNVATFPSSSILSLLNLLKFTLLHVSPQVWRGVVSSRCADDCWLANRRKSYRLLRVLERDVKLLRTALSSHDERCDRPKLKWRIRWSRRKIRFLHALLSADSAQLFIDHFLVSNTSLVSNVENDYFVRNFVVDLGMKQ</sequence>
<evidence type="ECO:0000259" key="1">
    <source>
        <dbReference type="PROSITE" id="PS51352"/>
    </source>
</evidence>
<name>A0A9X6NEP2_HYPEX</name>
<comment type="caution">
    <text evidence="2">The sequence shown here is derived from an EMBL/GenBank/DDBJ whole genome shotgun (WGS) entry which is preliminary data.</text>
</comment>
<dbReference type="InterPro" id="IPR036249">
    <property type="entry name" value="Thioredoxin-like_sf"/>
</dbReference>
<dbReference type="PANTHER" id="PTHR46497:SF1">
    <property type="entry name" value="THIOREDOXIN DOMAIN-CONTAINING PROTEIN 11"/>
    <property type="match status" value="1"/>
</dbReference>